<dbReference type="SUPFAM" id="SSF117281">
    <property type="entry name" value="Kelch motif"/>
    <property type="match status" value="1"/>
</dbReference>
<proteinExistence type="predicted"/>
<dbReference type="Pfam" id="PF24681">
    <property type="entry name" value="Kelch_KLHDC2_KLHL20_DRC7"/>
    <property type="match status" value="1"/>
</dbReference>
<reference evidence="5" key="1">
    <citation type="submission" date="2021-06" db="EMBL/GenBank/DDBJ databases">
        <authorList>
            <person name="Kallberg Y."/>
            <person name="Tangrot J."/>
            <person name="Rosling A."/>
        </authorList>
    </citation>
    <scope>NUCLEOTIDE SEQUENCE</scope>
    <source>
        <strain evidence="5">CL551</strain>
    </source>
</reference>
<keyword evidence="4" id="KW-0812">Transmembrane</keyword>
<protein>
    <submittedName>
        <fullName evidence="5">7692_t:CDS:1</fullName>
    </submittedName>
</protein>
<accession>A0A9N9GA30</accession>
<keyword evidence="1" id="KW-0880">Kelch repeat</keyword>
<dbReference type="AlphaFoldDB" id="A0A9N9GA30"/>
<dbReference type="PANTHER" id="PTHR46093:SF18">
    <property type="entry name" value="FIBRONECTIN TYPE-III DOMAIN-CONTAINING PROTEIN"/>
    <property type="match status" value="1"/>
</dbReference>
<feature type="region of interest" description="Disordered" evidence="3">
    <location>
        <begin position="361"/>
        <end position="389"/>
    </location>
</feature>
<keyword evidence="6" id="KW-1185">Reference proteome</keyword>
<sequence>MPLCGISDRKLATQLYSAFIAPSTYAHSTALIGNKIYFFGGLHLTEVDAYAYNYVYYLDVSGNFDTSSPPWTDLTSTAAIPYGSSWATASVGGVDNTQVFLFGGATRDPVTNTDTFLGMTYMFDSKSSSWKKPTLSGTEPSRRREMHAVHDNNGKIYLFGGATNNLTGSPTPIWFNDMVIIDTIAMSYSTGSIANVPFPRIDYSVEILPNGLILYIGGREATTNTTSEVVALSNITTYDTKSSVWGSVVASGGSTLESRYQHSSVLSPDGLIICYGGTNANNVAVTPQLIVLNTTSSPFSWSAPTVSGKYPPTLVLHSAHLVNDFMIIAFGNITNPTGPPLSTSSALYVLDTKSYTWTTSFSTNSTSTSGSPSATSTSKPTSTNTASSSSSISTVTLIGIVAGAGVGGVLLCAVIGFLLIRRRKNNEYDHPDGVLQIPSSSARADELQPNYANNMRADEFQPNYAHNMRADEFQPNYLNNAQTRQPPIPDEFQPNYMNQQSQHYAPR</sequence>
<evidence type="ECO:0000313" key="6">
    <source>
        <dbReference type="Proteomes" id="UP000789342"/>
    </source>
</evidence>
<keyword evidence="4" id="KW-1133">Transmembrane helix</keyword>
<organism evidence="5 6">
    <name type="scientific">Acaulospora morrowiae</name>
    <dbReference type="NCBI Taxonomy" id="94023"/>
    <lineage>
        <taxon>Eukaryota</taxon>
        <taxon>Fungi</taxon>
        <taxon>Fungi incertae sedis</taxon>
        <taxon>Mucoromycota</taxon>
        <taxon>Glomeromycotina</taxon>
        <taxon>Glomeromycetes</taxon>
        <taxon>Diversisporales</taxon>
        <taxon>Acaulosporaceae</taxon>
        <taxon>Acaulospora</taxon>
    </lineage>
</organism>
<evidence type="ECO:0000256" key="3">
    <source>
        <dbReference type="SAM" id="MobiDB-lite"/>
    </source>
</evidence>
<dbReference type="InterPro" id="IPR015915">
    <property type="entry name" value="Kelch-typ_b-propeller"/>
</dbReference>
<evidence type="ECO:0000256" key="1">
    <source>
        <dbReference type="ARBA" id="ARBA00022441"/>
    </source>
</evidence>
<gene>
    <name evidence="5" type="ORF">AMORRO_LOCUS7396</name>
</gene>
<comment type="caution">
    <text evidence="5">The sequence shown here is derived from an EMBL/GenBank/DDBJ whole genome shotgun (WGS) entry which is preliminary data.</text>
</comment>
<feature type="compositionally biased region" description="Polar residues" evidence="3">
    <location>
        <begin position="495"/>
        <end position="507"/>
    </location>
</feature>
<dbReference type="Proteomes" id="UP000789342">
    <property type="component" value="Unassembled WGS sequence"/>
</dbReference>
<dbReference type="Gene3D" id="2.120.10.80">
    <property type="entry name" value="Kelch-type beta propeller"/>
    <property type="match status" value="2"/>
</dbReference>
<evidence type="ECO:0000256" key="4">
    <source>
        <dbReference type="SAM" id="Phobius"/>
    </source>
</evidence>
<dbReference type="PANTHER" id="PTHR46093">
    <property type="entry name" value="ACYL-COA-BINDING DOMAIN-CONTAINING PROTEIN 5"/>
    <property type="match status" value="1"/>
</dbReference>
<evidence type="ECO:0000256" key="2">
    <source>
        <dbReference type="ARBA" id="ARBA00022737"/>
    </source>
</evidence>
<dbReference type="EMBL" id="CAJVPV010005523">
    <property type="protein sequence ID" value="CAG8592174.1"/>
    <property type="molecule type" value="Genomic_DNA"/>
</dbReference>
<keyword evidence="4" id="KW-0472">Membrane</keyword>
<dbReference type="OrthoDB" id="432528at2759"/>
<evidence type="ECO:0000313" key="5">
    <source>
        <dbReference type="EMBL" id="CAG8592174.1"/>
    </source>
</evidence>
<name>A0A9N9GA30_9GLOM</name>
<feature type="transmembrane region" description="Helical" evidence="4">
    <location>
        <begin position="397"/>
        <end position="420"/>
    </location>
</feature>
<feature type="region of interest" description="Disordered" evidence="3">
    <location>
        <begin position="479"/>
        <end position="507"/>
    </location>
</feature>
<keyword evidence="2" id="KW-0677">Repeat</keyword>